<feature type="transmembrane region" description="Helical" evidence="6">
    <location>
        <begin position="259"/>
        <end position="278"/>
    </location>
</feature>
<feature type="transmembrane region" description="Helical" evidence="6">
    <location>
        <begin position="310"/>
        <end position="328"/>
    </location>
</feature>
<dbReference type="PANTHER" id="PTHR31218">
    <property type="entry name" value="WAT1-RELATED PROTEIN"/>
    <property type="match status" value="1"/>
</dbReference>
<feature type="non-terminal residue" evidence="8">
    <location>
        <position position="1"/>
    </location>
</feature>
<evidence type="ECO:0000256" key="5">
    <source>
        <dbReference type="ARBA" id="ARBA00023136"/>
    </source>
</evidence>
<gene>
    <name evidence="8" type="ORF">CR513_44138</name>
</gene>
<feature type="transmembrane region" description="Helical" evidence="6">
    <location>
        <begin position="219"/>
        <end position="239"/>
    </location>
</feature>
<dbReference type="InterPro" id="IPR030184">
    <property type="entry name" value="WAT1-related"/>
</dbReference>
<dbReference type="Proteomes" id="UP000257109">
    <property type="component" value="Unassembled WGS sequence"/>
</dbReference>
<feature type="transmembrane region" description="Helical" evidence="6">
    <location>
        <begin position="188"/>
        <end position="207"/>
    </location>
</feature>
<keyword evidence="5 6" id="KW-0472">Membrane</keyword>
<dbReference type="EMBL" id="QJKJ01009677">
    <property type="protein sequence ID" value="RDX75930.1"/>
    <property type="molecule type" value="Genomic_DNA"/>
</dbReference>
<evidence type="ECO:0000256" key="4">
    <source>
        <dbReference type="ARBA" id="ARBA00022989"/>
    </source>
</evidence>
<sequence>MSHVSKVKPAILMVAVQVPYAGVSILFKMAANDGMSLSVLMAYRYLFASLFIVPLAYFFFLVLHLHISLYSFFFPCVVERASQGSQRKYSFKHFFVDYLAISLASATYATAMYNLIPGATFILAVCFGLERLKIGTSAGKAKVVGTVIGIGGAMMLTFYKNNEIHIWSTHVNLMKQHIQPHNVSPTKIWGSFLAFGTCLSYSIWLIIQAKMSAKFPWHYTSAALMSVMACIQSNIFALLMERNHWNRWRLGWNIRLVTALYTGVVGSGLCWVLTAWCVRLKGPLYTAAFSPLMLVLVAIAGSLLLDERLYLGSIVGSILIVLGLYTVLWGKGKELKTSAEQKLTNHAADGNANSDMESGIAHPTCFNQTDTRK</sequence>
<comment type="subcellular location">
    <subcellularLocation>
        <location evidence="1 6">Membrane</location>
        <topology evidence="1 6">Multi-pass membrane protein</topology>
    </subcellularLocation>
</comment>
<evidence type="ECO:0000256" key="1">
    <source>
        <dbReference type="ARBA" id="ARBA00004141"/>
    </source>
</evidence>
<keyword evidence="9" id="KW-1185">Reference proteome</keyword>
<evidence type="ECO:0000313" key="8">
    <source>
        <dbReference type="EMBL" id="RDX75930.1"/>
    </source>
</evidence>
<feature type="transmembrane region" description="Helical" evidence="6">
    <location>
        <begin position="285"/>
        <end position="304"/>
    </location>
</feature>
<dbReference type="GO" id="GO:0016020">
    <property type="term" value="C:membrane"/>
    <property type="evidence" value="ECO:0007669"/>
    <property type="project" value="UniProtKB-SubCell"/>
</dbReference>
<protein>
    <recommendedName>
        <fullName evidence="6">WAT1-related protein</fullName>
    </recommendedName>
</protein>
<dbReference type="InterPro" id="IPR037185">
    <property type="entry name" value="EmrE-like"/>
</dbReference>
<evidence type="ECO:0000256" key="6">
    <source>
        <dbReference type="RuleBase" id="RU363077"/>
    </source>
</evidence>
<evidence type="ECO:0000313" key="9">
    <source>
        <dbReference type="Proteomes" id="UP000257109"/>
    </source>
</evidence>
<dbReference type="Pfam" id="PF00892">
    <property type="entry name" value="EamA"/>
    <property type="match status" value="1"/>
</dbReference>
<feature type="domain" description="EamA" evidence="7">
    <location>
        <begin position="189"/>
        <end position="328"/>
    </location>
</feature>
<feature type="transmembrane region" description="Helical" evidence="6">
    <location>
        <begin position="12"/>
        <end position="31"/>
    </location>
</feature>
<evidence type="ECO:0000256" key="3">
    <source>
        <dbReference type="ARBA" id="ARBA00022692"/>
    </source>
</evidence>
<keyword evidence="4 6" id="KW-1133">Transmembrane helix</keyword>
<dbReference type="GO" id="GO:0022857">
    <property type="term" value="F:transmembrane transporter activity"/>
    <property type="evidence" value="ECO:0007669"/>
    <property type="project" value="InterPro"/>
</dbReference>
<dbReference type="InterPro" id="IPR000620">
    <property type="entry name" value="EamA_dom"/>
</dbReference>
<dbReference type="OrthoDB" id="1728340at2759"/>
<keyword evidence="3 6" id="KW-0812">Transmembrane</keyword>
<proteinExistence type="inferred from homology"/>
<comment type="similarity">
    <text evidence="2 6">Belongs to the drug/metabolite transporter (DMT) superfamily. Plant drug/metabolite exporter (P-DME) (TC 2.A.7.4) family.</text>
</comment>
<dbReference type="SUPFAM" id="SSF103481">
    <property type="entry name" value="Multidrug resistance efflux transporter EmrE"/>
    <property type="match status" value="1"/>
</dbReference>
<dbReference type="AlphaFoldDB" id="A0A371FCA5"/>
<organism evidence="8 9">
    <name type="scientific">Mucuna pruriens</name>
    <name type="common">Velvet bean</name>
    <name type="synonym">Dolichos pruriens</name>
    <dbReference type="NCBI Taxonomy" id="157652"/>
    <lineage>
        <taxon>Eukaryota</taxon>
        <taxon>Viridiplantae</taxon>
        <taxon>Streptophyta</taxon>
        <taxon>Embryophyta</taxon>
        <taxon>Tracheophyta</taxon>
        <taxon>Spermatophyta</taxon>
        <taxon>Magnoliopsida</taxon>
        <taxon>eudicotyledons</taxon>
        <taxon>Gunneridae</taxon>
        <taxon>Pentapetalae</taxon>
        <taxon>rosids</taxon>
        <taxon>fabids</taxon>
        <taxon>Fabales</taxon>
        <taxon>Fabaceae</taxon>
        <taxon>Papilionoideae</taxon>
        <taxon>50 kb inversion clade</taxon>
        <taxon>NPAAA clade</taxon>
        <taxon>indigoferoid/millettioid clade</taxon>
        <taxon>Phaseoleae</taxon>
        <taxon>Mucuna</taxon>
    </lineage>
</organism>
<name>A0A371FCA5_MUCPR</name>
<reference evidence="8" key="1">
    <citation type="submission" date="2018-05" db="EMBL/GenBank/DDBJ databases">
        <title>Draft genome of Mucuna pruriens seed.</title>
        <authorList>
            <person name="Nnadi N.E."/>
            <person name="Vos R."/>
            <person name="Hasami M.H."/>
            <person name="Devisetty U.K."/>
            <person name="Aguiy J.C."/>
        </authorList>
    </citation>
    <scope>NUCLEOTIDE SEQUENCE [LARGE SCALE GENOMIC DNA]</scope>
    <source>
        <strain evidence="8">JCA_2017</strain>
    </source>
</reference>
<dbReference type="STRING" id="157652.A0A371FCA5"/>
<feature type="transmembrane region" description="Helical" evidence="6">
    <location>
        <begin position="112"/>
        <end position="129"/>
    </location>
</feature>
<accession>A0A371FCA5</accession>
<comment type="caution">
    <text evidence="8">The sequence shown here is derived from an EMBL/GenBank/DDBJ whole genome shotgun (WGS) entry which is preliminary data.</text>
</comment>
<evidence type="ECO:0000259" key="7">
    <source>
        <dbReference type="Pfam" id="PF00892"/>
    </source>
</evidence>
<evidence type="ECO:0000256" key="2">
    <source>
        <dbReference type="ARBA" id="ARBA00007635"/>
    </source>
</evidence>
<feature type="transmembrane region" description="Helical" evidence="6">
    <location>
        <begin position="51"/>
        <end position="77"/>
    </location>
</feature>